<evidence type="ECO:0000313" key="2">
    <source>
        <dbReference type="Proteomes" id="UP000886611"/>
    </source>
</evidence>
<dbReference type="EMBL" id="JAATIS010002524">
    <property type="protein sequence ID" value="KAG2465314.1"/>
    <property type="molecule type" value="Genomic_DNA"/>
</dbReference>
<feature type="non-terminal residue" evidence="1">
    <location>
        <position position="1"/>
    </location>
</feature>
<name>A0A8X8BSG3_POLSE</name>
<reference evidence="1 2" key="1">
    <citation type="journal article" date="2021" name="Cell">
        <title>Tracing the genetic footprints of vertebrate landing in non-teleost ray-finned fishes.</title>
        <authorList>
            <person name="Bi X."/>
            <person name="Wang K."/>
            <person name="Yang L."/>
            <person name="Pan H."/>
            <person name="Jiang H."/>
            <person name="Wei Q."/>
            <person name="Fang M."/>
            <person name="Yu H."/>
            <person name="Zhu C."/>
            <person name="Cai Y."/>
            <person name="He Y."/>
            <person name="Gan X."/>
            <person name="Zeng H."/>
            <person name="Yu D."/>
            <person name="Zhu Y."/>
            <person name="Jiang H."/>
            <person name="Qiu Q."/>
            <person name="Yang H."/>
            <person name="Zhang Y.E."/>
            <person name="Wang W."/>
            <person name="Zhu M."/>
            <person name="He S."/>
            <person name="Zhang G."/>
        </authorList>
    </citation>
    <scope>NUCLEOTIDE SEQUENCE [LARGE SCALE GENOMIC DNA]</scope>
    <source>
        <strain evidence="1">Bchr_013</strain>
    </source>
</reference>
<keyword evidence="2" id="KW-1185">Reference proteome</keyword>
<dbReference type="AlphaFoldDB" id="A0A8X8BSG3"/>
<accession>A0A8X8BSG3</accession>
<dbReference type="Proteomes" id="UP000886611">
    <property type="component" value="Unassembled WGS sequence"/>
</dbReference>
<proteinExistence type="predicted"/>
<protein>
    <submittedName>
        <fullName evidence="1">RSPO2 protein</fullName>
    </submittedName>
</protein>
<evidence type="ECO:0000313" key="1">
    <source>
        <dbReference type="EMBL" id="KAG2465314.1"/>
    </source>
</evidence>
<sequence>MQFRLFSCALIILNCMDYSQGQTSRWKRSKRVQPLMGCEKKLAGGLLAIINVNVSSLCVCFHLPGSFLEADGTTPVWRADELKAGYPGSFMEDCGVRLPGAGEPYMGREGGVLSGRCPQSQSLILSEWALGYTATFSAVLPQEDPLKRPLRGWEVETVEDLSDFWGQLQDDTGVKGTESEGHR</sequence>
<organism evidence="1 2">
    <name type="scientific">Polypterus senegalus</name>
    <name type="common">Senegal bichir</name>
    <dbReference type="NCBI Taxonomy" id="55291"/>
    <lineage>
        <taxon>Eukaryota</taxon>
        <taxon>Metazoa</taxon>
        <taxon>Chordata</taxon>
        <taxon>Craniata</taxon>
        <taxon>Vertebrata</taxon>
        <taxon>Euteleostomi</taxon>
        <taxon>Actinopterygii</taxon>
        <taxon>Polypteriformes</taxon>
        <taxon>Polypteridae</taxon>
        <taxon>Polypterus</taxon>
    </lineage>
</organism>
<gene>
    <name evidence="1" type="primary">Rspo2_2</name>
    <name evidence="1" type="ORF">GTO96_0009837</name>
</gene>
<feature type="non-terminal residue" evidence="1">
    <location>
        <position position="183"/>
    </location>
</feature>
<comment type="caution">
    <text evidence="1">The sequence shown here is derived from an EMBL/GenBank/DDBJ whole genome shotgun (WGS) entry which is preliminary data.</text>
</comment>